<dbReference type="Pfam" id="PF00069">
    <property type="entry name" value="Pkinase"/>
    <property type="match status" value="1"/>
</dbReference>
<dbReference type="PROSITE" id="PS50011">
    <property type="entry name" value="PROTEIN_KINASE_DOM"/>
    <property type="match status" value="1"/>
</dbReference>
<dbReference type="Gene3D" id="3.30.200.20">
    <property type="entry name" value="Phosphorylase Kinase, domain 1"/>
    <property type="match status" value="1"/>
</dbReference>
<evidence type="ECO:0000256" key="2">
    <source>
        <dbReference type="ARBA" id="ARBA00022679"/>
    </source>
</evidence>
<dbReference type="SUPFAM" id="SSF56112">
    <property type="entry name" value="Protein kinase-like (PK-like)"/>
    <property type="match status" value="1"/>
</dbReference>
<organism evidence="8 10">
    <name type="scientific">Dracunculus medinensis</name>
    <name type="common">Guinea worm</name>
    <dbReference type="NCBI Taxonomy" id="318479"/>
    <lineage>
        <taxon>Eukaryota</taxon>
        <taxon>Metazoa</taxon>
        <taxon>Ecdysozoa</taxon>
        <taxon>Nematoda</taxon>
        <taxon>Chromadorea</taxon>
        <taxon>Rhabditida</taxon>
        <taxon>Spirurina</taxon>
        <taxon>Dracunculoidea</taxon>
        <taxon>Dracunculidae</taxon>
        <taxon>Dracunculus</taxon>
    </lineage>
</organism>
<dbReference type="PANTHER" id="PTHR24056">
    <property type="entry name" value="CELL DIVISION PROTEIN KINASE"/>
    <property type="match status" value="1"/>
</dbReference>
<feature type="domain" description="Protein kinase" evidence="6">
    <location>
        <begin position="1"/>
        <end position="280"/>
    </location>
</feature>
<dbReference type="Proteomes" id="UP000038040">
    <property type="component" value="Unplaced"/>
</dbReference>
<dbReference type="GO" id="GO:0000082">
    <property type="term" value="P:G1/S transition of mitotic cell cycle"/>
    <property type="evidence" value="ECO:0007669"/>
    <property type="project" value="TreeGrafter"/>
</dbReference>
<dbReference type="GO" id="GO:0005634">
    <property type="term" value="C:nucleus"/>
    <property type="evidence" value="ECO:0007669"/>
    <property type="project" value="TreeGrafter"/>
</dbReference>
<reference evidence="10" key="1">
    <citation type="submission" date="2016-04" db="UniProtKB">
        <authorList>
            <consortium name="WormBaseParasite"/>
        </authorList>
    </citation>
    <scope>IDENTIFICATION</scope>
</reference>
<evidence type="ECO:0000256" key="3">
    <source>
        <dbReference type="ARBA" id="ARBA00022741"/>
    </source>
</evidence>
<keyword evidence="5" id="KW-0067">ATP-binding</keyword>
<protein>
    <submittedName>
        <fullName evidence="10">Protein kinase domain-containing protein</fullName>
    </submittedName>
</protein>
<keyword evidence="9" id="KW-1185">Reference proteome</keyword>
<dbReference type="EMBL" id="UYYG01001173">
    <property type="protein sequence ID" value="VDN58926.1"/>
    <property type="molecule type" value="Genomic_DNA"/>
</dbReference>
<keyword evidence="1" id="KW-0723">Serine/threonine-protein kinase</keyword>
<keyword evidence="4" id="KW-0418">Kinase</keyword>
<dbReference type="AlphaFoldDB" id="A0A158Q4K8"/>
<dbReference type="GO" id="GO:0005524">
    <property type="term" value="F:ATP binding"/>
    <property type="evidence" value="ECO:0007669"/>
    <property type="project" value="UniProtKB-KW"/>
</dbReference>
<evidence type="ECO:0000259" key="6">
    <source>
        <dbReference type="PROSITE" id="PS50011"/>
    </source>
</evidence>
<evidence type="ECO:0000256" key="1">
    <source>
        <dbReference type="ARBA" id="ARBA00022527"/>
    </source>
</evidence>
<evidence type="ECO:0000256" key="4">
    <source>
        <dbReference type="ARBA" id="ARBA00022777"/>
    </source>
</evidence>
<name>A0A158Q4K8_DRAME</name>
<sequence>MSGETMKVRHRVSNEIFLMKNVDRESYWAEAFLCELEHLQLLKNHSNIIRLIEAFNFGRLSYMVVEHFPSNLWEFILKNEIPKSYVQSFTYQICRGVSHCHEKSIMLRNIMPSNIFVTSNLWIKIGDLSLSKTAKNSRVFSSIKVGALEYRAPELLFAEIIGKHYCNYTMAIDVWSVGVSFLTIATRKLSLRGSDAKTMFNCIIEALGTPTSREWQSMDPNYTEHRKEIEEIAPEIRRSGLWKALCSYLECEEIYFAKEFLRYNPKLRISIFATLNHKYFDENNFNKLALPTGQWDGTKAVFIN</sequence>
<reference evidence="7 9" key="2">
    <citation type="submission" date="2018-11" db="EMBL/GenBank/DDBJ databases">
        <authorList>
            <consortium name="Pathogen Informatics"/>
        </authorList>
    </citation>
    <scope>NUCLEOTIDE SEQUENCE [LARGE SCALE GENOMIC DNA]</scope>
</reference>
<dbReference type="Gene3D" id="1.10.510.10">
    <property type="entry name" value="Transferase(Phosphotransferase) domain 1"/>
    <property type="match status" value="1"/>
</dbReference>
<accession>A0A158Q4K8</accession>
<dbReference type="WBParaSite" id="DME_0000510001-mRNA-1">
    <property type="protein sequence ID" value="DME_0000510001-mRNA-1"/>
    <property type="gene ID" value="DME_0000510001"/>
</dbReference>
<dbReference type="PANTHER" id="PTHR24056:SF550">
    <property type="entry name" value="CHROMOSOME UNDETERMINED SCAFFOLD_44, WHOLE GENOME SHOTGUN SEQUENCE"/>
    <property type="match status" value="1"/>
</dbReference>
<evidence type="ECO:0000256" key="5">
    <source>
        <dbReference type="ARBA" id="ARBA00022840"/>
    </source>
</evidence>
<dbReference type="GO" id="GO:0010468">
    <property type="term" value="P:regulation of gene expression"/>
    <property type="evidence" value="ECO:0007669"/>
    <property type="project" value="TreeGrafter"/>
</dbReference>
<proteinExistence type="predicted"/>
<dbReference type="InterPro" id="IPR011009">
    <property type="entry name" value="Kinase-like_dom_sf"/>
</dbReference>
<dbReference type="STRING" id="318479.A0A158Q4K8"/>
<evidence type="ECO:0000313" key="10">
    <source>
        <dbReference type="WBParaSite" id="DME_0000510001-mRNA-1"/>
    </source>
</evidence>
<evidence type="ECO:0000313" key="9">
    <source>
        <dbReference type="Proteomes" id="UP000274756"/>
    </source>
</evidence>
<dbReference type="GO" id="GO:0005737">
    <property type="term" value="C:cytoplasm"/>
    <property type="evidence" value="ECO:0007669"/>
    <property type="project" value="TreeGrafter"/>
</dbReference>
<keyword evidence="2" id="KW-0808">Transferase</keyword>
<dbReference type="GO" id="GO:0030332">
    <property type="term" value="F:cyclin binding"/>
    <property type="evidence" value="ECO:0007669"/>
    <property type="project" value="TreeGrafter"/>
</dbReference>
<dbReference type="GO" id="GO:0000307">
    <property type="term" value="C:cyclin-dependent protein kinase holoenzyme complex"/>
    <property type="evidence" value="ECO:0007669"/>
    <property type="project" value="TreeGrafter"/>
</dbReference>
<dbReference type="GO" id="GO:0004693">
    <property type="term" value="F:cyclin-dependent protein serine/threonine kinase activity"/>
    <property type="evidence" value="ECO:0007669"/>
    <property type="project" value="TreeGrafter"/>
</dbReference>
<dbReference type="Proteomes" id="UP000274756">
    <property type="component" value="Unassembled WGS sequence"/>
</dbReference>
<dbReference type="GO" id="GO:0007165">
    <property type="term" value="P:signal transduction"/>
    <property type="evidence" value="ECO:0007669"/>
    <property type="project" value="TreeGrafter"/>
</dbReference>
<evidence type="ECO:0000313" key="7">
    <source>
        <dbReference type="EMBL" id="VDN58926.1"/>
    </source>
</evidence>
<dbReference type="InterPro" id="IPR000719">
    <property type="entry name" value="Prot_kinase_dom"/>
</dbReference>
<dbReference type="GO" id="GO:0010389">
    <property type="term" value="P:regulation of G2/M transition of mitotic cell cycle"/>
    <property type="evidence" value="ECO:0007669"/>
    <property type="project" value="TreeGrafter"/>
</dbReference>
<keyword evidence="3" id="KW-0547">Nucleotide-binding</keyword>
<dbReference type="OrthoDB" id="10252171at2759"/>
<evidence type="ECO:0000313" key="8">
    <source>
        <dbReference type="Proteomes" id="UP000038040"/>
    </source>
</evidence>
<dbReference type="InterPro" id="IPR050108">
    <property type="entry name" value="CDK"/>
</dbReference>
<gene>
    <name evidence="7" type="ORF">DME_LOCUS8899</name>
</gene>